<keyword evidence="7 8" id="KW-0131">Cell cycle</keyword>
<dbReference type="NCBIfam" id="TIGR02802">
    <property type="entry name" value="Pal_lipo"/>
    <property type="match status" value="1"/>
</dbReference>
<accession>A0A2J8HIC3</accession>
<feature type="chain" id="PRO_5015082424" description="Peptidoglycan-associated lipoprotein" evidence="10">
    <location>
        <begin position="29"/>
        <end position="180"/>
    </location>
</feature>
<evidence type="ECO:0000256" key="8">
    <source>
        <dbReference type="HAMAP-Rule" id="MF_02204"/>
    </source>
</evidence>
<dbReference type="PROSITE" id="PS01068">
    <property type="entry name" value="OMPA_1"/>
    <property type="match status" value="1"/>
</dbReference>
<evidence type="ECO:0000256" key="9">
    <source>
        <dbReference type="SAM" id="MobiDB-lite"/>
    </source>
</evidence>
<dbReference type="PRINTS" id="PR01021">
    <property type="entry name" value="OMPADOMAIN"/>
</dbReference>
<dbReference type="InterPro" id="IPR014169">
    <property type="entry name" value="Pal_lipo_C"/>
</dbReference>
<evidence type="ECO:0000313" key="13">
    <source>
        <dbReference type="EMBL" id="PNI06349.1"/>
    </source>
</evidence>
<dbReference type="GO" id="GO:0009279">
    <property type="term" value="C:cell outer membrane"/>
    <property type="evidence" value="ECO:0007669"/>
    <property type="project" value="UniProtKB-SubCell"/>
</dbReference>
<reference evidence="15 16" key="1">
    <citation type="submission" date="2018-01" db="EMBL/GenBank/DDBJ databases">
        <title>Draft genome sequences of six Vibrio diazotrophicus strains isolated from deep-sea sediments of the Baltic Sea.</title>
        <authorList>
            <person name="Castillo D."/>
            <person name="Vandieken V."/>
            <person name="Chiang O."/>
            <person name="Middelboe M."/>
        </authorList>
    </citation>
    <scope>NUCLEOTIDE SEQUENCE [LARGE SCALE GENOMIC DNA]</scope>
    <source>
        <strain evidence="13 15">60.27F</strain>
        <strain evidence="12 16">65.10M</strain>
    </source>
</reference>
<evidence type="ECO:0000313" key="17">
    <source>
        <dbReference type="Proteomes" id="UP000248729"/>
    </source>
</evidence>
<evidence type="ECO:0000256" key="3">
    <source>
        <dbReference type="ARBA" id="ARBA00023136"/>
    </source>
</evidence>
<dbReference type="Gene3D" id="3.30.1330.60">
    <property type="entry name" value="OmpA-like domain"/>
    <property type="match status" value="1"/>
</dbReference>
<gene>
    <name evidence="8 13" type="primary">pal</name>
    <name evidence="13" type="ORF">C1N32_04950</name>
    <name evidence="12" type="ORF">C1O25_07380</name>
    <name evidence="14" type="ORF">DET48_12330</name>
</gene>
<dbReference type="PANTHER" id="PTHR30329">
    <property type="entry name" value="STATOR ELEMENT OF FLAGELLAR MOTOR COMPLEX"/>
    <property type="match status" value="1"/>
</dbReference>
<evidence type="ECO:0000259" key="11">
    <source>
        <dbReference type="PROSITE" id="PS51123"/>
    </source>
</evidence>
<keyword evidence="5 8" id="KW-0998">Cell outer membrane</keyword>
<feature type="compositionally biased region" description="Polar residues" evidence="9">
    <location>
        <begin position="35"/>
        <end position="47"/>
    </location>
</feature>
<evidence type="ECO:0000256" key="1">
    <source>
        <dbReference type="ARBA" id="ARBA00022618"/>
    </source>
</evidence>
<dbReference type="InterPro" id="IPR006690">
    <property type="entry name" value="OMPA-like_CS"/>
</dbReference>
<dbReference type="HAMAP" id="MF_02204">
    <property type="entry name" value="Pal"/>
    <property type="match status" value="1"/>
</dbReference>
<dbReference type="SUPFAM" id="SSF103088">
    <property type="entry name" value="OmpA-like"/>
    <property type="match status" value="1"/>
</dbReference>
<dbReference type="Proteomes" id="UP000248729">
    <property type="component" value="Unassembled WGS sequence"/>
</dbReference>
<keyword evidence="2 8" id="KW-0732">Signal</keyword>
<comment type="similarity">
    <text evidence="8">Belongs to the Pal lipoprotein family.</text>
</comment>
<dbReference type="InterPro" id="IPR006664">
    <property type="entry name" value="OMP_bac"/>
</dbReference>
<feature type="signal peptide" evidence="10">
    <location>
        <begin position="1"/>
        <end position="28"/>
    </location>
</feature>
<dbReference type="EMBL" id="POSM01000007">
    <property type="protein sequence ID" value="PNI01712.1"/>
    <property type="molecule type" value="Genomic_DNA"/>
</dbReference>
<dbReference type="Proteomes" id="UP000236449">
    <property type="component" value="Unassembled WGS sequence"/>
</dbReference>
<dbReference type="InterPro" id="IPR050330">
    <property type="entry name" value="Bact_OuterMem_StrucFunc"/>
</dbReference>
<dbReference type="CDD" id="cd07185">
    <property type="entry name" value="OmpA_C-like"/>
    <property type="match status" value="1"/>
</dbReference>
<dbReference type="InterPro" id="IPR039001">
    <property type="entry name" value="Pal"/>
</dbReference>
<keyword evidence="16" id="KW-1185">Reference proteome</keyword>
<dbReference type="STRING" id="1348635.GCA_000740015_01409"/>
<organism evidence="13 15">
    <name type="scientific">Vibrio diazotrophicus</name>
    <dbReference type="NCBI Taxonomy" id="685"/>
    <lineage>
        <taxon>Bacteria</taxon>
        <taxon>Pseudomonadati</taxon>
        <taxon>Pseudomonadota</taxon>
        <taxon>Gammaproteobacteria</taxon>
        <taxon>Vibrionales</taxon>
        <taxon>Vibrionaceae</taxon>
        <taxon>Vibrio</taxon>
    </lineage>
</organism>
<feature type="domain" description="OmpA-like" evidence="11">
    <location>
        <begin position="67"/>
        <end position="180"/>
    </location>
</feature>
<comment type="subunit">
    <text evidence="8">The Tol-Pal system is composed of five core proteins: the inner membrane proteins TolA, TolQ and TolR, the periplasmic protein TolB and the outer membrane protein Pal. They form a network linking the inner and outer membranes and the peptidoglycan layer.</text>
</comment>
<evidence type="ECO:0000313" key="12">
    <source>
        <dbReference type="EMBL" id="PNI01712.1"/>
    </source>
</evidence>
<evidence type="ECO:0000256" key="2">
    <source>
        <dbReference type="ARBA" id="ARBA00022729"/>
    </source>
</evidence>
<feature type="region of interest" description="Disordered" evidence="9">
    <location>
        <begin position="27"/>
        <end position="47"/>
    </location>
</feature>
<dbReference type="AlphaFoldDB" id="A0A2J8HIC3"/>
<proteinExistence type="inferred from homology"/>
<evidence type="ECO:0000256" key="10">
    <source>
        <dbReference type="SAM" id="SignalP"/>
    </source>
</evidence>
<dbReference type="PROSITE" id="PS51123">
    <property type="entry name" value="OMPA_2"/>
    <property type="match status" value="1"/>
</dbReference>
<comment type="function">
    <text evidence="8">Part of the Tol-Pal system, which plays a role in outer membrane invagination during cell division and is important for maintaining outer membrane integrity.</text>
</comment>
<dbReference type="Pfam" id="PF00691">
    <property type="entry name" value="OmpA"/>
    <property type="match status" value="1"/>
</dbReference>
<dbReference type="OrthoDB" id="9809164at2"/>
<evidence type="ECO:0000256" key="4">
    <source>
        <dbReference type="ARBA" id="ARBA00023139"/>
    </source>
</evidence>
<evidence type="ECO:0000256" key="6">
    <source>
        <dbReference type="ARBA" id="ARBA00023288"/>
    </source>
</evidence>
<keyword evidence="6 8" id="KW-0449">Lipoprotein</keyword>
<dbReference type="PROSITE" id="PS51257">
    <property type="entry name" value="PROKAR_LIPOPROTEIN"/>
    <property type="match status" value="1"/>
</dbReference>
<comment type="caution">
    <text evidence="13">The sequence shown here is derived from an EMBL/GenBank/DDBJ whole genome shotgun (WGS) entry which is preliminary data.</text>
</comment>
<dbReference type="Proteomes" id="UP000236547">
    <property type="component" value="Unassembled WGS sequence"/>
</dbReference>
<reference evidence="14 17" key="2">
    <citation type="submission" date="2018-06" db="EMBL/GenBank/DDBJ databases">
        <title>Freshwater and sediment microbial communities from various areas in North America, analyzing microbe dynamics in response to fracking.</title>
        <authorList>
            <person name="Lamendella R."/>
        </authorList>
    </citation>
    <scope>NUCLEOTIDE SEQUENCE [LARGE SCALE GENOMIC DNA]</scope>
    <source>
        <strain evidence="14 17">99A</strain>
    </source>
</reference>
<evidence type="ECO:0000256" key="5">
    <source>
        <dbReference type="ARBA" id="ARBA00023237"/>
    </source>
</evidence>
<dbReference type="GO" id="GO:0051301">
    <property type="term" value="P:cell division"/>
    <property type="evidence" value="ECO:0007669"/>
    <property type="project" value="UniProtKB-UniRule"/>
</dbReference>
<evidence type="ECO:0000313" key="16">
    <source>
        <dbReference type="Proteomes" id="UP000236547"/>
    </source>
</evidence>
<evidence type="ECO:0000256" key="7">
    <source>
        <dbReference type="ARBA" id="ARBA00023306"/>
    </source>
</evidence>
<dbReference type="InterPro" id="IPR006665">
    <property type="entry name" value="OmpA-like"/>
</dbReference>
<evidence type="ECO:0000313" key="15">
    <source>
        <dbReference type="Proteomes" id="UP000236449"/>
    </source>
</evidence>
<sequence length="180" mass="19333">MQLNKVLKGLLIALPVLAVTACSSSDDAASNAGSETTNQSTSGSANQVDTTVVSPMDQNGQLSEQELKEQALRETSTIYFAFDNATIAGDYEEMLAAHAAYLSKMPSLKVTIEGHADERGTPEYNIALGERRAQAVAKYLEALGVQADQISIVSYGEEKPLLLGQSDEVYAKNRRAVLVY</sequence>
<keyword evidence="3 8" id="KW-0472">Membrane</keyword>
<name>A0A2J8HIC3_VIBDI</name>
<dbReference type="InterPro" id="IPR036737">
    <property type="entry name" value="OmpA-like_sf"/>
</dbReference>
<dbReference type="EMBL" id="QLTR01000023">
    <property type="protein sequence ID" value="RAS60062.1"/>
    <property type="molecule type" value="Genomic_DNA"/>
</dbReference>
<protein>
    <recommendedName>
        <fullName evidence="8">Peptidoglycan-associated lipoprotein</fullName>
        <shortName evidence="8">PAL</shortName>
    </recommendedName>
</protein>
<dbReference type="RefSeq" id="WP_042486596.1">
    <property type="nucleotide sequence ID" value="NZ_CBCRWT010000031.1"/>
</dbReference>
<keyword evidence="1 8" id="KW-0132">Cell division</keyword>
<evidence type="ECO:0000313" key="14">
    <source>
        <dbReference type="EMBL" id="RAS60062.1"/>
    </source>
</evidence>
<keyword evidence="4 8" id="KW-0564">Palmitate</keyword>
<dbReference type="PANTHER" id="PTHR30329:SF21">
    <property type="entry name" value="LIPOPROTEIN YIAD-RELATED"/>
    <property type="match status" value="1"/>
</dbReference>
<dbReference type="EMBL" id="POSK01000002">
    <property type="protein sequence ID" value="PNI06349.1"/>
    <property type="molecule type" value="Genomic_DNA"/>
</dbReference>
<dbReference type="GeneID" id="94024229"/>
<comment type="subcellular location">
    <subcellularLocation>
        <location evidence="8">Cell outer membrane</location>
        <topology evidence="8">Lipid-anchor</topology>
    </subcellularLocation>
</comment>